<dbReference type="EMBL" id="FN648000">
    <property type="protein sequence ID" value="CBN79849.1"/>
    <property type="molecule type" value="Genomic_DNA"/>
</dbReference>
<dbReference type="EMBL" id="FN649736">
    <property type="protein sequence ID" value="CBN79849.1"/>
    <property type="molecule type" value="Genomic_DNA"/>
</dbReference>
<evidence type="ECO:0000313" key="1">
    <source>
        <dbReference type="EMBL" id="CBN79849.1"/>
    </source>
</evidence>
<sequence length="173" mass="18820">MATRGESLCHWEDSMLLHVDLVRKSGWTDVRSTLLHLPPCVCCRRDSSHGQPLQDSPRVPPEPGGNNRCCGKIAHGLVATVGEERNCNRDGDLGDVPVELPAASTTIVFAVNAGRTIPTRRFSDVVAAAEERLRIDFRATEGRDQLQRPCVLAAFCDGSSIIYYTVSSGIDTS</sequence>
<name>D8LF29_ECTSI</name>
<evidence type="ECO:0000313" key="2">
    <source>
        <dbReference type="Proteomes" id="UP000002630"/>
    </source>
</evidence>
<organism evidence="1 2">
    <name type="scientific">Ectocarpus siliculosus</name>
    <name type="common">Brown alga</name>
    <name type="synonym">Conferva siliculosa</name>
    <dbReference type="NCBI Taxonomy" id="2880"/>
    <lineage>
        <taxon>Eukaryota</taxon>
        <taxon>Sar</taxon>
        <taxon>Stramenopiles</taxon>
        <taxon>Ochrophyta</taxon>
        <taxon>PX clade</taxon>
        <taxon>Phaeophyceae</taxon>
        <taxon>Ectocarpales</taxon>
        <taxon>Ectocarpaceae</taxon>
        <taxon>Ectocarpus</taxon>
    </lineage>
</organism>
<reference evidence="1 2" key="1">
    <citation type="journal article" date="2010" name="Nature">
        <title>The Ectocarpus genome and the independent evolution of multicellularity in brown algae.</title>
        <authorList>
            <person name="Cock J.M."/>
            <person name="Sterck L."/>
            <person name="Rouze P."/>
            <person name="Scornet D."/>
            <person name="Allen A.E."/>
            <person name="Amoutzias G."/>
            <person name="Anthouard V."/>
            <person name="Artiguenave F."/>
            <person name="Aury J.M."/>
            <person name="Badger J.H."/>
            <person name="Beszteri B."/>
            <person name="Billiau K."/>
            <person name="Bonnet E."/>
            <person name="Bothwell J.H."/>
            <person name="Bowler C."/>
            <person name="Boyen C."/>
            <person name="Brownlee C."/>
            <person name="Carrano C.J."/>
            <person name="Charrier B."/>
            <person name="Cho G.Y."/>
            <person name="Coelho S.M."/>
            <person name="Collen J."/>
            <person name="Corre E."/>
            <person name="Da Silva C."/>
            <person name="Delage L."/>
            <person name="Delaroque N."/>
            <person name="Dittami S.M."/>
            <person name="Doulbeau S."/>
            <person name="Elias M."/>
            <person name="Farnham G."/>
            <person name="Gachon C.M."/>
            <person name="Gschloessl B."/>
            <person name="Heesch S."/>
            <person name="Jabbari K."/>
            <person name="Jubin C."/>
            <person name="Kawai H."/>
            <person name="Kimura K."/>
            <person name="Kloareg B."/>
            <person name="Kupper F.C."/>
            <person name="Lang D."/>
            <person name="Le Bail A."/>
            <person name="Leblanc C."/>
            <person name="Lerouge P."/>
            <person name="Lohr M."/>
            <person name="Lopez P.J."/>
            <person name="Martens C."/>
            <person name="Maumus F."/>
            <person name="Michel G."/>
            <person name="Miranda-Saavedra D."/>
            <person name="Morales J."/>
            <person name="Moreau H."/>
            <person name="Motomura T."/>
            <person name="Nagasato C."/>
            <person name="Napoli C.A."/>
            <person name="Nelson D.R."/>
            <person name="Nyvall-Collen P."/>
            <person name="Peters A.F."/>
            <person name="Pommier C."/>
            <person name="Potin P."/>
            <person name="Poulain J."/>
            <person name="Quesneville H."/>
            <person name="Read B."/>
            <person name="Rensing S.A."/>
            <person name="Ritter A."/>
            <person name="Rousvoal S."/>
            <person name="Samanta M."/>
            <person name="Samson G."/>
            <person name="Schroeder D.C."/>
            <person name="Segurens B."/>
            <person name="Strittmatter M."/>
            <person name="Tonon T."/>
            <person name="Tregear J.W."/>
            <person name="Valentin K."/>
            <person name="von Dassow P."/>
            <person name="Yamagishi T."/>
            <person name="Van de Peer Y."/>
            <person name="Wincker P."/>
        </authorList>
    </citation>
    <scope>NUCLEOTIDE SEQUENCE [LARGE SCALE GENOMIC DNA]</scope>
    <source>
        <strain evidence="2">Ec32 / CCAP1310/4</strain>
    </source>
</reference>
<protein>
    <submittedName>
        <fullName evidence="1">Uncharacterized protein</fullName>
    </submittedName>
</protein>
<accession>D8LF29</accession>
<proteinExistence type="predicted"/>
<gene>
    <name evidence="1" type="ORF">Esi_0014_0223</name>
</gene>
<dbReference type="AlphaFoldDB" id="D8LF29"/>
<keyword evidence="2" id="KW-1185">Reference proteome</keyword>
<dbReference type="Proteomes" id="UP000002630">
    <property type="component" value="Linkage Group LG11"/>
</dbReference>
<dbReference type="InParanoid" id="D8LF29"/>